<proteinExistence type="predicted"/>
<evidence type="ECO:0000313" key="1">
    <source>
        <dbReference type="EMBL" id="OAA91085.1"/>
    </source>
</evidence>
<organism evidence="1 2">
    <name type="scientific">Clostridium ljungdahlii</name>
    <dbReference type="NCBI Taxonomy" id="1538"/>
    <lineage>
        <taxon>Bacteria</taxon>
        <taxon>Bacillati</taxon>
        <taxon>Bacillota</taxon>
        <taxon>Clostridia</taxon>
        <taxon>Eubacteriales</taxon>
        <taxon>Clostridiaceae</taxon>
        <taxon>Clostridium</taxon>
    </lineage>
</organism>
<dbReference type="PATRIC" id="fig|1538.10.peg.1419"/>
<comment type="caution">
    <text evidence="1">The sequence shown here is derived from an EMBL/GenBank/DDBJ whole genome shotgun (WGS) entry which is preliminary data.</text>
</comment>
<name>A0A162J6N3_9CLOT</name>
<dbReference type="InterPro" id="IPR049918">
    <property type="entry name" value="HxsD-rel"/>
</dbReference>
<dbReference type="Proteomes" id="UP000077407">
    <property type="component" value="Unassembled WGS sequence"/>
</dbReference>
<accession>A0A162J6N3</accession>
<dbReference type="AlphaFoldDB" id="A0A162J6N3"/>
<protein>
    <submittedName>
        <fullName evidence="1">Uncharacterized protein</fullName>
    </submittedName>
</protein>
<evidence type="ECO:0000313" key="2">
    <source>
        <dbReference type="Proteomes" id="UP000077407"/>
    </source>
</evidence>
<dbReference type="NCBIfam" id="NF038315">
    <property type="entry name" value="HxsD_rel"/>
    <property type="match status" value="1"/>
</dbReference>
<sequence>MQFFRLNLKIYNLKDIKKAVEDYRNLVEIRYNLEENNTVILKLNCNEEDFEIIKNEFCNYVIGLVGKHI</sequence>
<reference evidence="1 2" key="1">
    <citation type="journal article" date="2015" name="Biotechnol. Bioeng.">
        <title>Genome sequence and phenotypic characterization of Caulobacter segnis.</title>
        <authorList>
            <person name="Patel S."/>
            <person name="Fletcher B."/>
            <person name="Scott D.C."/>
            <person name="Ely B."/>
        </authorList>
    </citation>
    <scope>NUCLEOTIDE SEQUENCE [LARGE SCALE GENOMIC DNA]</scope>
    <source>
        <strain evidence="1 2">ERI-2</strain>
    </source>
</reference>
<dbReference type="EMBL" id="LITT01000008">
    <property type="protein sequence ID" value="OAA91085.1"/>
    <property type="molecule type" value="Genomic_DNA"/>
</dbReference>
<gene>
    <name evidence="1" type="ORF">WY13_00915</name>
</gene>